<accession>A0A5B9WB34</accession>
<dbReference type="InterPro" id="IPR012347">
    <property type="entry name" value="Ferritin-like"/>
</dbReference>
<evidence type="ECO:0000313" key="3">
    <source>
        <dbReference type="EMBL" id="QEH37697.1"/>
    </source>
</evidence>
<keyword evidence="4" id="KW-1185">Reference proteome</keyword>
<evidence type="ECO:0000256" key="1">
    <source>
        <dbReference type="SAM" id="SignalP"/>
    </source>
</evidence>
<feature type="chain" id="PRO_5022904256" description="DUF4142 domain-containing protein" evidence="1">
    <location>
        <begin position="22"/>
        <end position="192"/>
    </location>
</feature>
<dbReference type="KEGG" id="agv:OJF2_62880"/>
<feature type="domain" description="DUF4142" evidence="2">
    <location>
        <begin position="36"/>
        <end position="168"/>
    </location>
</feature>
<keyword evidence="1" id="KW-0732">Signal</keyword>
<evidence type="ECO:0000313" key="4">
    <source>
        <dbReference type="Proteomes" id="UP000324233"/>
    </source>
</evidence>
<dbReference type="PANTHER" id="PTHR38593:SF1">
    <property type="entry name" value="BLR2558 PROTEIN"/>
    <property type="match status" value="1"/>
</dbReference>
<organism evidence="3 4">
    <name type="scientific">Aquisphaera giovannonii</name>
    <dbReference type="NCBI Taxonomy" id="406548"/>
    <lineage>
        <taxon>Bacteria</taxon>
        <taxon>Pseudomonadati</taxon>
        <taxon>Planctomycetota</taxon>
        <taxon>Planctomycetia</taxon>
        <taxon>Isosphaerales</taxon>
        <taxon>Isosphaeraceae</taxon>
        <taxon>Aquisphaera</taxon>
    </lineage>
</organism>
<reference evidence="3 4" key="1">
    <citation type="submission" date="2019-08" db="EMBL/GenBank/DDBJ databases">
        <title>Deep-cultivation of Planctomycetes and their phenomic and genomic characterization uncovers novel biology.</title>
        <authorList>
            <person name="Wiegand S."/>
            <person name="Jogler M."/>
            <person name="Boedeker C."/>
            <person name="Pinto D."/>
            <person name="Vollmers J."/>
            <person name="Rivas-Marin E."/>
            <person name="Kohn T."/>
            <person name="Peeters S.H."/>
            <person name="Heuer A."/>
            <person name="Rast P."/>
            <person name="Oberbeckmann S."/>
            <person name="Bunk B."/>
            <person name="Jeske O."/>
            <person name="Meyerdierks A."/>
            <person name="Storesund J.E."/>
            <person name="Kallscheuer N."/>
            <person name="Luecker S."/>
            <person name="Lage O.M."/>
            <person name="Pohl T."/>
            <person name="Merkel B.J."/>
            <person name="Hornburger P."/>
            <person name="Mueller R.-W."/>
            <person name="Bruemmer F."/>
            <person name="Labrenz M."/>
            <person name="Spormann A.M."/>
            <person name="Op den Camp H."/>
            <person name="Overmann J."/>
            <person name="Amann R."/>
            <person name="Jetten M.S.M."/>
            <person name="Mascher T."/>
            <person name="Medema M.H."/>
            <person name="Devos D.P."/>
            <person name="Kaster A.-K."/>
            <person name="Ovreas L."/>
            <person name="Rohde M."/>
            <person name="Galperin M.Y."/>
            <person name="Jogler C."/>
        </authorList>
    </citation>
    <scope>NUCLEOTIDE SEQUENCE [LARGE SCALE GENOMIC DNA]</scope>
    <source>
        <strain evidence="3 4">OJF2</strain>
    </source>
</reference>
<dbReference type="Gene3D" id="1.20.1260.10">
    <property type="match status" value="1"/>
</dbReference>
<sequence length="192" mass="20455" precursor="true">MIRKLSLVALAAVLVAPTARAQTQVQATGATGAVNDVLFAEVAAIGGLAELTISELGQTKATDPELKKFSSRMIADHTRLNQQLMTLAGQKGIALPKTLDTRSTFCSQSLAGLSGEKFDMCYAKAQVQVHMESVAAFEAEAERGQDPDVKALAAKALPVIKEHLQMIKPIAMRYEKDQNAAGAHGNQDTPRP</sequence>
<dbReference type="PANTHER" id="PTHR38593">
    <property type="entry name" value="BLR2558 PROTEIN"/>
    <property type="match status" value="1"/>
</dbReference>
<dbReference type="InterPro" id="IPR025419">
    <property type="entry name" value="DUF4142"/>
</dbReference>
<dbReference type="EMBL" id="CP042997">
    <property type="protein sequence ID" value="QEH37697.1"/>
    <property type="molecule type" value="Genomic_DNA"/>
</dbReference>
<name>A0A5B9WB34_9BACT</name>
<dbReference type="RefSeq" id="WP_168222137.1">
    <property type="nucleotide sequence ID" value="NZ_CP042997.1"/>
</dbReference>
<dbReference type="AlphaFoldDB" id="A0A5B9WB34"/>
<dbReference type="Pfam" id="PF13628">
    <property type="entry name" value="DUF4142"/>
    <property type="match status" value="1"/>
</dbReference>
<feature type="signal peptide" evidence="1">
    <location>
        <begin position="1"/>
        <end position="21"/>
    </location>
</feature>
<protein>
    <recommendedName>
        <fullName evidence="2">DUF4142 domain-containing protein</fullName>
    </recommendedName>
</protein>
<evidence type="ECO:0000259" key="2">
    <source>
        <dbReference type="Pfam" id="PF13628"/>
    </source>
</evidence>
<gene>
    <name evidence="3" type="ORF">OJF2_62880</name>
</gene>
<proteinExistence type="predicted"/>
<dbReference type="Proteomes" id="UP000324233">
    <property type="component" value="Chromosome"/>
</dbReference>